<dbReference type="AlphaFoldDB" id="A0AAV7UGX2"/>
<accession>A0AAV7UGX2</accession>
<feature type="region of interest" description="Disordered" evidence="1">
    <location>
        <begin position="1"/>
        <end position="52"/>
    </location>
</feature>
<organism evidence="2 3">
    <name type="scientific">Pleurodeles waltl</name>
    <name type="common">Iberian ribbed newt</name>
    <dbReference type="NCBI Taxonomy" id="8319"/>
    <lineage>
        <taxon>Eukaryota</taxon>
        <taxon>Metazoa</taxon>
        <taxon>Chordata</taxon>
        <taxon>Craniata</taxon>
        <taxon>Vertebrata</taxon>
        <taxon>Euteleostomi</taxon>
        <taxon>Amphibia</taxon>
        <taxon>Batrachia</taxon>
        <taxon>Caudata</taxon>
        <taxon>Salamandroidea</taxon>
        <taxon>Salamandridae</taxon>
        <taxon>Pleurodelinae</taxon>
        <taxon>Pleurodeles</taxon>
    </lineage>
</organism>
<gene>
    <name evidence="2" type="ORF">NDU88_005052</name>
</gene>
<comment type="caution">
    <text evidence="2">The sequence shown here is derived from an EMBL/GenBank/DDBJ whole genome shotgun (WGS) entry which is preliminary data.</text>
</comment>
<evidence type="ECO:0000313" key="3">
    <source>
        <dbReference type="Proteomes" id="UP001066276"/>
    </source>
</evidence>
<dbReference type="EMBL" id="JANPWB010000005">
    <property type="protein sequence ID" value="KAJ1188290.1"/>
    <property type="molecule type" value="Genomic_DNA"/>
</dbReference>
<sequence>METLHGIKLFPAITKDNETEGRKATRKTNNCPSESEYREGRKSAAVEEESDDDELIIQLLRDRPPPYIIHESGPNTSADPTALTQVNETISLMQVNASLTQNAMQSGLNVPTTPVVQNQMHPPQVQRICPDVPIMETTSNLMAPTEQIYPRPMLVQTESTPLLLSQVQPQVMPRFTPVTGTQSDVTLMMNQNMRVTLPLSVSARTAPDDISLPITIGPAVALFAQKKPVGEGGAMSQTIMRGRHH</sequence>
<dbReference type="Proteomes" id="UP001066276">
    <property type="component" value="Chromosome 3_1"/>
</dbReference>
<feature type="compositionally biased region" description="Basic and acidic residues" evidence="1">
    <location>
        <begin position="35"/>
        <end position="45"/>
    </location>
</feature>
<protein>
    <submittedName>
        <fullName evidence="2">Uncharacterized protein</fullName>
    </submittedName>
</protein>
<keyword evidence="3" id="KW-1185">Reference proteome</keyword>
<proteinExistence type="predicted"/>
<evidence type="ECO:0000313" key="2">
    <source>
        <dbReference type="EMBL" id="KAJ1188290.1"/>
    </source>
</evidence>
<reference evidence="2" key="1">
    <citation type="journal article" date="2022" name="bioRxiv">
        <title>Sequencing and chromosome-scale assembly of the giantPleurodeles waltlgenome.</title>
        <authorList>
            <person name="Brown T."/>
            <person name="Elewa A."/>
            <person name="Iarovenko S."/>
            <person name="Subramanian E."/>
            <person name="Araus A.J."/>
            <person name="Petzold A."/>
            <person name="Susuki M."/>
            <person name="Suzuki K.-i.T."/>
            <person name="Hayashi T."/>
            <person name="Toyoda A."/>
            <person name="Oliveira C."/>
            <person name="Osipova E."/>
            <person name="Leigh N.D."/>
            <person name="Simon A."/>
            <person name="Yun M.H."/>
        </authorList>
    </citation>
    <scope>NUCLEOTIDE SEQUENCE</scope>
    <source>
        <strain evidence="2">20211129_DDA</strain>
        <tissue evidence="2">Liver</tissue>
    </source>
</reference>
<name>A0AAV7UGX2_PLEWA</name>
<evidence type="ECO:0000256" key="1">
    <source>
        <dbReference type="SAM" id="MobiDB-lite"/>
    </source>
</evidence>